<gene>
    <name evidence="1" type="ORF">RISK_005209</name>
</gene>
<reference evidence="1" key="1">
    <citation type="submission" date="2015-05" db="EMBL/GenBank/DDBJ databases">
        <title>Permanent draft genome of Rhodopirellula islandicus K833.</title>
        <authorList>
            <person name="Kizina J."/>
            <person name="Richter M."/>
            <person name="Glockner F.O."/>
            <person name="Harder J."/>
        </authorList>
    </citation>
    <scope>NUCLEOTIDE SEQUENCE [LARGE SCALE GENOMIC DNA]</scope>
    <source>
        <strain evidence="1">K833</strain>
    </source>
</reference>
<comment type="caution">
    <text evidence="1">The sequence shown here is derived from an EMBL/GenBank/DDBJ whole genome shotgun (WGS) entry which is preliminary data.</text>
</comment>
<dbReference type="PATRIC" id="fig|595434.4.peg.4943"/>
<organism evidence="1 2">
    <name type="scientific">Rhodopirellula islandica</name>
    <dbReference type="NCBI Taxonomy" id="595434"/>
    <lineage>
        <taxon>Bacteria</taxon>
        <taxon>Pseudomonadati</taxon>
        <taxon>Planctomycetota</taxon>
        <taxon>Planctomycetia</taxon>
        <taxon>Pirellulales</taxon>
        <taxon>Pirellulaceae</taxon>
        <taxon>Rhodopirellula</taxon>
    </lineage>
</organism>
<evidence type="ECO:0000313" key="2">
    <source>
        <dbReference type="Proteomes" id="UP000036367"/>
    </source>
</evidence>
<accession>A0A0J1B8P4</accession>
<evidence type="ECO:0000313" key="1">
    <source>
        <dbReference type="EMBL" id="KLU02913.1"/>
    </source>
</evidence>
<keyword evidence="2" id="KW-1185">Reference proteome</keyword>
<dbReference type="EMBL" id="LECT01000043">
    <property type="protein sequence ID" value="KLU02913.1"/>
    <property type="molecule type" value="Genomic_DNA"/>
</dbReference>
<sequence>MQSDPMPFFSWMKLGIDSNLRTKKHYPNSPKNKRHAAG</sequence>
<protein>
    <submittedName>
        <fullName evidence="1">Uncharacterized protein</fullName>
    </submittedName>
</protein>
<name>A0A0J1B8P4_RHOIS</name>
<proteinExistence type="predicted"/>
<dbReference type="Proteomes" id="UP000036367">
    <property type="component" value="Unassembled WGS sequence"/>
</dbReference>
<dbReference type="AlphaFoldDB" id="A0A0J1B8P4"/>